<dbReference type="AlphaFoldDB" id="A0A6M7TM64"/>
<sequence>MTLKDHLVKVATTYAAEKGLSLSRVSTIVFGDGKVLDRLQGTADLTTSRFEAAMLWFSNNWPADLAWPDGVTRPISEAA</sequence>
<dbReference type="RefSeq" id="WP_064982629.1">
    <property type="nucleotide sequence ID" value="NZ_CP033507.1"/>
</dbReference>
<name>A0A6M7TM64_9HYPH</name>
<gene>
    <name evidence="1" type="ORF">D3242_22735</name>
</gene>
<dbReference type="Proteomes" id="UP000275530">
    <property type="component" value="Unassembled WGS sequence"/>
</dbReference>
<keyword evidence="2" id="KW-1185">Reference proteome</keyword>
<accession>A0A6M7TM64</accession>
<protein>
    <submittedName>
        <fullName evidence="1">Uncharacterized protein</fullName>
    </submittedName>
</protein>
<comment type="caution">
    <text evidence="1">The sequence shown here is derived from an EMBL/GenBank/DDBJ whole genome shotgun (WGS) entry which is preliminary data.</text>
</comment>
<reference evidence="1 2" key="1">
    <citation type="submission" date="2018-09" db="EMBL/GenBank/DDBJ databases">
        <title>Mesorhizobium carmichaelinearum sp. nov. isolated from Carmichaelinea spp. root nodules in New Zealand.</title>
        <authorList>
            <person name="De Meyer S.E."/>
        </authorList>
    </citation>
    <scope>NUCLEOTIDE SEQUENCE [LARGE SCALE GENOMIC DNA]</scope>
    <source>
        <strain evidence="1 2">LMG 28313</strain>
    </source>
</reference>
<dbReference type="EMBL" id="QZXA01000009">
    <property type="protein sequence ID" value="RJT31081.1"/>
    <property type="molecule type" value="Genomic_DNA"/>
</dbReference>
<evidence type="ECO:0000313" key="2">
    <source>
        <dbReference type="Proteomes" id="UP000275530"/>
    </source>
</evidence>
<evidence type="ECO:0000313" key="1">
    <source>
        <dbReference type="EMBL" id="RJT31081.1"/>
    </source>
</evidence>
<proteinExistence type="predicted"/>
<organism evidence="1 2">
    <name type="scientific">Mesorhizobium jarvisii</name>
    <dbReference type="NCBI Taxonomy" id="1777867"/>
    <lineage>
        <taxon>Bacteria</taxon>
        <taxon>Pseudomonadati</taxon>
        <taxon>Pseudomonadota</taxon>
        <taxon>Alphaproteobacteria</taxon>
        <taxon>Hyphomicrobiales</taxon>
        <taxon>Phyllobacteriaceae</taxon>
        <taxon>Mesorhizobium</taxon>
    </lineage>
</organism>